<evidence type="ECO:0000256" key="3">
    <source>
        <dbReference type="ARBA" id="ARBA00022722"/>
    </source>
</evidence>
<comment type="caution">
    <text evidence="7">The sequence shown here is derived from an EMBL/GenBank/DDBJ whole genome shotgun (WGS) entry which is preliminary data.</text>
</comment>
<name>A0ABV3Y4Q7_9ACTN</name>
<dbReference type="InterPro" id="IPR051813">
    <property type="entry name" value="HepT_RNase_toxin"/>
</dbReference>
<accession>A0ABV3Y4Q7</accession>
<dbReference type="PANTHER" id="PTHR34139:SF1">
    <property type="entry name" value="RNASE MJ1380-RELATED"/>
    <property type="match status" value="1"/>
</dbReference>
<protein>
    <submittedName>
        <fullName evidence="7">HepT-like ribonuclease domain-containing protein</fullName>
    </submittedName>
</protein>
<dbReference type="EMBL" id="JBFSHR010000060">
    <property type="protein sequence ID" value="MEX6430551.1"/>
    <property type="molecule type" value="Genomic_DNA"/>
</dbReference>
<dbReference type="Proteomes" id="UP001560267">
    <property type="component" value="Unassembled WGS sequence"/>
</dbReference>
<gene>
    <name evidence="7" type="ORF">AB6A68_12015</name>
</gene>
<dbReference type="InterPro" id="IPR037038">
    <property type="entry name" value="HepT-like_sf"/>
</dbReference>
<evidence type="ECO:0000256" key="5">
    <source>
        <dbReference type="ARBA" id="ARBA00022801"/>
    </source>
</evidence>
<dbReference type="PANTHER" id="PTHR34139">
    <property type="entry name" value="UPF0331 PROTEIN MJ0127"/>
    <property type="match status" value="1"/>
</dbReference>
<proteinExistence type="inferred from homology"/>
<evidence type="ECO:0000256" key="6">
    <source>
        <dbReference type="ARBA" id="ARBA00024207"/>
    </source>
</evidence>
<sequence length="127" mass="14454">MTQHSDLLYLTYINEAAKGIEDTVIKQGRSSLNDALIRDATMYRLQTVAESSQRLSAAFREEHADIPWRQLAGFRNQLAHGYLDVDLDIVWSIIEHDLPVLVERVRTALTLQKEQTVTEGDGPTFKQ</sequence>
<comment type="similarity">
    <text evidence="6">Belongs to the HepT RNase toxin family.</text>
</comment>
<dbReference type="InterPro" id="IPR008201">
    <property type="entry name" value="HepT-like"/>
</dbReference>
<evidence type="ECO:0000256" key="1">
    <source>
        <dbReference type="ARBA" id="ARBA00022553"/>
    </source>
</evidence>
<reference evidence="7 8" key="1">
    <citation type="submission" date="2024-07" db="EMBL/GenBank/DDBJ databases">
        <title>Draft Genome Sequence of Ferrimicrobium acidiphilum Strain YE2023, Isolated from a Pulp of Bioleach Reactor.</title>
        <authorList>
            <person name="Elkina Y.A."/>
            <person name="Bulaeva A.G."/>
            <person name="Beletsky A.V."/>
            <person name="Mardanov A.V."/>
        </authorList>
    </citation>
    <scope>NUCLEOTIDE SEQUENCE [LARGE SCALE GENOMIC DNA]</scope>
    <source>
        <strain evidence="7 8">YE2023</strain>
    </source>
</reference>
<keyword evidence="4" id="KW-0547">Nucleotide-binding</keyword>
<keyword evidence="8" id="KW-1185">Reference proteome</keyword>
<organism evidence="7 8">
    <name type="scientific">Ferrimicrobium acidiphilum</name>
    <dbReference type="NCBI Taxonomy" id="121039"/>
    <lineage>
        <taxon>Bacteria</taxon>
        <taxon>Bacillati</taxon>
        <taxon>Actinomycetota</taxon>
        <taxon>Acidimicrobiia</taxon>
        <taxon>Acidimicrobiales</taxon>
        <taxon>Acidimicrobiaceae</taxon>
        <taxon>Ferrimicrobium</taxon>
    </lineage>
</organism>
<evidence type="ECO:0000313" key="8">
    <source>
        <dbReference type="Proteomes" id="UP001560267"/>
    </source>
</evidence>
<dbReference type="Pfam" id="PF01934">
    <property type="entry name" value="HepT-like"/>
    <property type="match status" value="1"/>
</dbReference>
<dbReference type="Gene3D" id="1.20.120.580">
    <property type="entry name" value="bsu32300-like"/>
    <property type="match status" value="1"/>
</dbReference>
<evidence type="ECO:0000313" key="7">
    <source>
        <dbReference type="EMBL" id="MEX6430551.1"/>
    </source>
</evidence>
<dbReference type="RefSeq" id="WP_276957274.1">
    <property type="nucleotide sequence ID" value="NZ_DAHZRA010000022.1"/>
</dbReference>
<evidence type="ECO:0000256" key="2">
    <source>
        <dbReference type="ARBA" id="ARBA00022649"/>
    </source>
</evidence>
<keyword evidence="5" id="KW-0378">Hydrolase</keyword>
<evidence type="ECO:0000256" key="4">
    <source>
        <dbReference type="ARBA" id="ARBA00022741"/>
    </source>
</evidence>
<keyword evidence="1" id="KW-0597">Phosphoprotein</keyword>
<keyword evidence="3" id="KW-0540">Nuclease</keyword>
<keyword evidence="2" id="KW-1277">Toxin-antitoxin system</keyword>